<evidence type="ECO:0000313" key="3">
    <source>
        <dbReference type="Proteomes" id="UP000186594"/>
    </source>
</evidence>
<evidence type="ECO:0000313" key="2">
    <source>
        <dbReference type="EMBL" id="OLL26740.1"/>
    </source>
</evidence>
<name>A0A1U7LVP0_NEOID</name>
<feature type="region of interest" description="Disordered" evidence="1">
    <location>
        <begin position="1"/>
        <end position="80"/>
    </location>
</feature>
<gene>
    <name evidence="2" type="ORF">NEOLI_000667</name>
</gene>
<dbReference type="OrthoDB" id="10665738at2759"/>
<evidence type="ECO:0000256" key="1">
    <source>
        <dbReference type="SAM" id="MobiDB-lite"/>
    </source>
</evidence>
<sequence>MPPLGDPLSNSDTPPGECPEESDPLANCPEDSDPLANCPEESDPLASCPDDSDPLASCPDDSDPLANSQEAPDCLPDPDHDPDILADIDSFILSLHAAPADSHPLLFTRCLAALTLRRDSSRPPPPATALPAEMLPYGQIQDRKAARLRAAARKHAWSLKVHAAVCAHAYAFLFCPPHDRARDLLLAANTARLNHSRLSLQALSVALPHNLLLATISNTLKGNRPIVAL</sequence>
<organism evidence="2 3">
    <name type="scientific">Neolecta irregularis (strain DAH-3)</name>
    <dbReference type="NCBI Taxonomy" id="1198029"/>
    <lineage>
        <taxon>Eukaryota</taxon>
        <taxon>Fungi</taxon>
        <taxon>Dikarya</taxon>
        <taxon>Ascomycota</taxon>
        <taxon>Taphrinomycotina</taxon>
        <taxon>Neolectales</taxon>
        <taxon>Neolectaceae</taxon>
        <taxon>Neolecta</taxon>
    </lineage>
</organism>
<dbReference type="AlphaFoldDB" id="A0A1U7LVP0"/>
<keyword evidence="3" id="KW-1185">Reference proteome</keyword>
<dbReference type="EMBL" id="LXFE01000149">
    <property type="protein sequence ID" value="OLL26740.1"/>
    <property type="molecule type" value="Genomic_DNA"/>
</dbReference>
<reference evidence="2 3" key="1">
    <citation type="submission" date="2016-04" db="EMBL/GenBank/DDBJ databases">
        <title>Evolutionary innovation and constraint leading to complex multicellularity in the Ascomycota.</title>
        <authorList>
            <person name="Cisse O."/>
            <person name="Nguyen A."/>
            <person name="Hewitt D.A."/>
            <person name="Jedd G."/>
            <person name="Stajich J.E."/>
        </authorList>
    </citation>
    <scope>NUCLEOTIDE SEQUENCE [LARGE SCALE GENOMIC DNA]</scope>
    <source>
        <strain evidence="2 3">DAH-3</strain>
    </source>
</reference>
<dbReference type="Proteomes" id="UP000186594">
    <property type="component" value="Unassembled WGS sequence"/>
</dbReference>
<comment type="caution">
    <text evidence="2">The sequence shown here is derived from an EMBL/GenBank/DDBJ whole genome shotgun (WGS) entry which is preliminary data.</text>
</comment>
<proteinExistence type="predicted"/>
<accession>A0A1U7LVP0</accession>
<protein>
    <submittedName>
        <fullName evidence="2">Uncharacterized protein</fullName>
    </submittedName>
</protein>